<evidence type="ECO:0000313" key="2">
    <source>
        <dbReference type="EMBL" id="CCC97854.1"/>
    </source>
</evidence>
<keyword evidence="3" id="KW-1185">Reference proteome</keyword>
<dbReference type="EMBL" id="HE577327">
    <property type="protein sequence ID" value="CCC97854.1"/>
    <property type="molecule type" value="Genomic_DNA"/>
</dbReference>
<feature type="region of interest" description="Disordered" evidence="1">
    <location>
        <begin position="1"/>
        <end position="35"/>
    </location>
</feature>
<dbReference type="KEGG" id="abs:AZOBR_100240"/>
<sequence length="35" mass="3899">MEAKPPNDFTRSNDKHDIARPSIADGRAMRSMVAL</sequence>
<dbReference type="AlphaFoldDB" id="A0A9P1NLT5"/>
<dbReference type="Proteomes" id="UP000007319">
    <property type="component" value="Chromosome"/>
</dbReference>
<accession>A0A9P1NLT5</accession>
<organism evidence="2 3">
    <name type="scientific">Azospirillum baldaniorum</name>
    <dbReference type="NCBI Taxonomy" id="1064539"/>
    <lineage>
        <taxon>Bacteria</taxon>
        <taxon>Pseudomonadati</taxon>
        <taxon>Pseudomonadota</taxon>
        <taxon>Alphaproteobacteria</taxon>
        <taxon>Rhodospirillales</taxon>
        <taxon>Azospirillaceae</taxon>
        <taxon>Azospirillum</taxon>
    </lineage>
</organism>
<protein>
    <submittedName>
        <fullName evidence="2">Uncharacterized protein</fullName>
    </submittedName>
</protein>
<name>A0A9P1NLT5_9PROT</name>
<evidence type="ECO:0000256" key="1">
    <source>
        <dbReference type="SAM" id="MobiDB-lite"/>
    </source>
</evidence>
<reference evidence="2 3" key="1">
    <citation type="journal article" date="2011" name="PLoS Genet.">
        <title>Azospirillum genomes reveal transition of bacteria from aquatic to terrestrial environments.</title>
        <authorList>
            <person name="Wisniewski-Dye F."/>
            <person name="Borziak K."/>
            <person name="Khalsa-Moyers G."/>
            <person name="Alexandre G."/>
            <person name="Sukharnikov L.O."/>
            <person name="Wuichet K."/>
            <person name="Hurst G.B."/>
            <person name="McDonald W.H."/>
            <person name="Robertson J.S."/>
            <person name="Barbe V."/>
            <person name="Calteau A."/>
            <person name="Rouy Z."/>
            <person name="Mangenot S."/>
            <person name="Prigent-Combaret C."/>
            <person name="Normand P."/>
            <person name="Boyer M."/>
            <person name="Siguier P."/>
            <person name="Dessaux Y."/>
            <person name="Elmerich C."/>
            <person name="Condemine G."/>
            <person name="Krishnen G."/>
            <person name="Kennedy I."/>
            <person name="Paterson A.H."/>
            <person name="Gonzalez V."/>
            <person name="Mavingui P."/>
            <person name="Zhulin I.B."/>
        </authorList>
    </citation>
    <scope>NUCLEOTIDE SEQUENCE [LARGE SCALE GENOMIC DNA]</scope>
    <source>
        <strain evidence="2 3">Sp245</strain>
    </source>
</reference>
<evidence type="ECO:0000313" key="3">
    <source>
        <dbReference type="Proteomes" id="UP000007319"/>
    </source>
</evidence>
<gene>
    <name evidence="2" type="ORF">AZOBR_100240</name>
</gene>
<proteinExistence type="predicted"/>
<feature type="compositionally biased region" description="Basic and acidic residues" evidence="1">
    <location>
        <begin position="1"/>
        <end position="19"/>
    </location>
</feature>